<feature type="domain" description="AB hydrolase-1" evidence="5">
    <location>
        <begin position="111"/>
        <end position="289"/>
    </location>
</feature>
<accession>A0ABP6K050</accession>
<dbReference type="Gene3D" id="3.40.50.1820">
    <property type="entry name" value="alpha/beta hydrolase"/>
    <property type="match status" value="1"/>
</dbReference>
<feature type="domain" description="Peptidase S33 tripeptidyl aminopeptidase-like C-terminal" evidence="6">
    <location>
        <begin position="415"/>
        <end position="519"/>
    </location>
</feature>
<evidence type="ECO:0000313" key="7">
    <source>
        <dbReference type="EMBL" id="GAA2952598.1"/>
    </source>
</evidence>
<evidence type="ECO:0000256" key="3">
    <source>
        <dbReference type="ARBA" id="ARBA00022801"/>
    </source>
</evidence>
<comment type="similarity">
    <text evidence="1">Belongs to the peptidase S33 family.</text>
</comment>
<reference evidence="8" key="1">
    <citation type="journal article" date="2019" name="Int. J. Syst. Evol. Microbiol.">
        <title>The Global Catalogue of Microorganisms (GCM) 10K type strain sequencing project: providing services to taxonomists for standard genome sequencing and annotation.</title>
        <authorList>
            <consortium name="The Broad Institute Genomics Platform"/>
            <consortium name="The Broad Institute Genome Sequencing Center for Infectious Disease"/>
            <person name="Wu L."/>
            <person name="Ma J."/>
        </authorList>
    </citation>
    <scope>NUCLEOTIDE SEQUENCE [LARGE SCALE GENOMIC DNA]</scope>
    <source>
        <strain evidence="8">JCM 9088</strain>
    </source>
</reference>
<dbReference type="RefSeq" id="WP_344497081.1">
    <property type="nucleotide sequence ID" value="NZ_BAAAUD010000041.1"/>
</dbReference>
<dbReference type="Proteomes" id="UP001500403">
    <property type="component" value="Unassembled WGS sequence"/>
</dbReference>
<gene>
    <name evidence="7" type="ORF">GCM10010446_42200</name>
</gene>
<feature type="chain" id="PRO_5047004658" evidence="4">
    <location>
        <begin position="24"/>
        <end position="520"/>
    </location>
</feature>
<dbReference type="SUPFAM" id="SSF53474">
    <property type="entry name" value="alpha/beta-Hydrolases"/>
    <property type="match status" value="1"/>
</dbReference>
<evidence type="ECO:0000259" key="6">
    <source>
        <dbReference type="Pfam" id="PF08386"/>
    </source>
</evidence>
<dbReference type="InterPro" id="IPR051601">
    <property type="entry name" value="Serine_prot/Carboxylest_S33"/>
</dbReference>
<protein>
    <submittedName>
        <fullName evidence="7">Alpha/beta fold hydrolase</fullName>
    </submittedName>
</protein>
<evidence type="ECO:0000256" key="1">
    <source>
        <dbReference type="ARBA" id="ARBA00010088"/>
    </source>
</evidence>
<evidence type="ECO:0000256" key="2">
    <source>
        <dbReference type="ARBA" id="ARBA00022729"/>
    </source>
</evidence>
<keyword evidence="8" id="KW-1185">Reference proteome</keyword>
<dbReference type="Pfam" id="PF00561">
    <property type="entry name" value="Abhydrolase_1"/>
    <property type="match status" value="1"/>
</dbReference>
<name>A0ABP6K050_9ACTN</name>
<dbReference type="PANTHER" id="PTHR43248">
    <property type="entry name" value="2-SUCCINYL-6-HYDROXY-2,4-CYCLOHEXADIENE-1-CARBOXYLATE SYNTHASE"/>
    <property type="match status" value="1"/>
</dbReference>
<organism evidence="7 8">
    <name type="scientific">Streptomyces enissocaesilis</name>
    <dbReference type="NCBI Taxonomy" id="332589"/>
    <lineage>
        <taxon>Bacteria</taxon>
        <taxon>Bacillati</taxon>
        <taxon>Actinomycetota</taxon>
        <taxon>Actinomycetes</taxon>
        <taxon>Kitasatosporales</taxon>
        <taxon>Streptomycetaceae</taxon>
        <taxon>Streptomyces</taxon>
        <taxon>Streptomyces rochei group</taxon>
    </lineage>
</organism>
<dbReference type="Pfam" id="PF08386">
    <property type="entry name" value="Abhydrolase_4"/>
    <property type="match status" value="1"/>
</dbReference>
<keyword evidence="3 7" id="KW-0378">Hydrolase</keyword>
<feature type="signal peptide" evidence="4">
    <location>
        <begin position="1"/>
        <end position="23"/>
    </location>
</feature>
<dbReference type="EMBL" id="BAAAUD010000041">
    <property type="protein sequence ID" value="GAA2952598.1"/>
    <property type="molecule type" value="Genomic_DNA"/>
</dbReference>
<dbReference type="InterPro" id="IPR029058">
    <property type="entry name" value="AB_hydrolase_fold"/>
</dbReference>
<dbReference type="InterPro" id="IPR013595">
    <property type="entry name" value="Pept_S33_TAP-like_C"/>
</dbReference>
<keyword evidence="2 4" id="KW-0732">Signal</keyword>
<dbReference type="InterPro" id="IPR000073">
    <property type="entry name" value="AB_hydrolase_1"/>
</dbReference>
<dbReference type="PANTHER" id="PTHR43248:SF29">
    <property type="entry name" value="TRIPEPTIDYL AMINOPEPTIDASE"/>
    <property type="match status" value="1"/>
</dbReference>
<evidence type="ECO:0000259" key="5">
    <source>
        <dbReference type="Pfam" id="PF00561"/>
    </source>
</evidence>
<dbReference type="GO" id="GO:0016787">
    <property type="term" value="F:hydrolase activity"/>
    <property type="evidence" value="ECO:0007669"/>
    <property type="project" value="UniProtKB-KW"/>
</dbReference>
<comment type="caution">
    <text evidence="7">The sequence shown here is derived from an EMBL/GenBank/DDBJ whole genome shotgun (WGS) entry which is preliminary data.</text>
</comment>
<sequence length="520" mass="54680">MPTSAALRATAVLATTAVLVSLAGCSGNGGQGEDGTGNRDFATQKLDWADCPAPSVAEGGGASPAPLPGGDAWQCAFMEAPRDYAKPGGETIEIALVRAKARDTDNRIGSLVFNFGGPGASGVTGLPSLAANYERLRSRYDLVSFDPRGVGRSVGIQCQDDKELDELYAQDGTPDDAAEEKTFTDSLASYASACEENSGDELPYVGTTDAARDMDLMRQVLGDDKLHYFGFSYGTELGGVYAHLFPQNVGRAVFDAVVDPTRSSEESSLGQAKGFQLALENFAEDCVERGDECALPGGSVEEIEDFVADLLQRLDKKPVKGIGDRELTQSHATNGIIQTLYSKEYWKYLEQGLDEADSGSGELLLSLSDSMNGRSPDGAYSNIGAANAAIGCVDTKERYDMAQAKAKLPAFRKVSPVFGGPLGWGLMGCSEWPVPGTWDTPDVSAPGSAPIVVIGTTGDPATPYEGAKRMAGELGKGVGIELTYRGEGHGAYNNGDQCVQRAVDAYLLRGRVPAAGTVCP</sequence>
<evidence type="ECO:0000313" key="8">
    <source>
        <dbReference type="Proteomes" id="UP001500403"/>
    </source>
</evidence>
<proteinExistence type="inferred from homology"/>
<evidence type="ECO:0000256" key="4">
    <source>
        <dbReference type="SAM" id="SignalP"/>
    </source>
</evidence>